<dbReference type="Proteomes" id="UP000069272">
    <property type="component" value="Chromosome 2R"/>
</dbReference>
<dbReference type="InterPro" id="IPR035810">
    <property type="entry name" value="PEBP_euk"/>
</dbReference>
<dbReference type="Pfam" id="PF01161">
    <property type="entry name" value="PBP"/>
    <property type="match status" value="1"/>
</dbReference>
<evidence type="ECO:0000313" key="2">
    <source>
        <dbReference type="Proteomes" id="UP000069272"/>
    </source>
</evidence>
<name>A0A182FA45_ANOAL</name>
<sequence>MTSTNYRPMIVTQCPALSAKAKADAGRLGWTGLGCAPLAGRQFRDGFLAGRMQVDIGQFFAEHDIVPVLIDRAPLVFAKVVYRAKKLVDAGKELQPVEVREEPKVEWCADPTALYTLIMLDPDSPSRMEPWNREFAHWLVGNIPGRHVEQGETMFQYMPVFPRAGSGCHRYIFLIFRQHCWNDYAAVPRVSSKNRTPRIRFSTRDFAYRYSLGTPVAGNFFLAQYDDYVPVLLSHYPDSNDF</sequence>
<dbReference type="AlphaFoldDB" id="A0A182FA45"/>
<protein>
    <submittedName>
        <fullName evidence="1">Uncharacterized protein</fullName>
    </submittedName>
</protein>
<proteinExistence type="predicted"/>
<reference evidence="1 2" key="1">
    <citation type="journal article" date="2017" name="G3 (Bethesda)">
        <title>The Physical Genome Mapping of Anopheles albimanus Corrected Scaffold Misassemblies and Identified Interarm Rearrangements in Genus Anopheles.</title>
        <authorList>
            <person name="Artemov G.N."/>
            <person name="Peery A.N."/>
            <person name="Jiang X."/>
            <person name="Tu Z."/>
            <person name="Stegniy V.N."/>
            <person name="Sharakhova M.V."/>
            <person name="Sharakhov I.V."/>
        </authorList>
    </citation>
    <scope>NUCLEOTIDE SEQUENCE [LARGE SCALE GENOMIC DNA]</scope>
    <source>
        <strain evidence="1 2">ALBI9_A</strain>
    </source>
</reference>
<evidence type="ECO:0000313" key="1">
    <source>
        <dbReference type="EnsemblMetazoa" id="AALB003373-PA"/>
    </source>
</evidence>
<dbReference type="PANTHER" id="PTHR11362">
    <property type="entry name" value="PHOSPHATIDYLETHANOLAMINE-BINDING PROTEIN"/>
    <property type="match status" value="1"/>
</dbReference>
<dbReference type="Gene3D" id="3.90.280.10">
    <property type="entry name" value="PEBP-like"/>
    <property type="match status" value="1"/>
</dbReference>
<dbReference type="VEuPathDB" id="VectorBase:AALB20_038459"/>
<organism evidence="1 2">
    <name type="scientific">Anopheles albimanus</name>
    <name type="common">New world malaria mosquito</name>
    <dbReference type="NCBI Taxonomy" id="7167"/>
    <lineage>
        <taxon>Eukaryota</taxon>
        <taxon>Metazoa</taxon>
        <taxon>Ecdysozoa</taxon>
        <taxon>Arthropoda</taxon>
        <taxon>Hexapoda</taxon>
        <taxon>Insecta</taxon>
        <taxon>Pterygota</taxon>
        <taxon>Neoptera</taxon>
        <taxon>Endopterygota</taxon>
        <taxon>Diptera</taxon>
        <taxon>Nematocera</taxon>
        <taxon>Culicoidea</taxon>
        <taxon>Culicidae</taxon>
        <taxon>Anophelinae</taxon>
        <taxon>Anopheles</taxon>
    </lineage>
</organism>
<dbReference type="PANTHER" id="PTHR11362:SF82">
    <property type="entry name" value="PHOSPHATIDYLETHANOLAMINE-BINDING PROTEIN 4"/>
    <property type="match status" value="1"/>
</dbReference>
<dbReference type="InterPro" id="IPR036610">
    <property type="entry name" value="PEBP-like_sf"/>
</dbReference>
<keyword evidence="2" id="KW-1185">Reference proteome</keyword>
<dbReference type="InterPro" id="IPR008914">
    <property type="entry name" value="PEBP"/>
</dbReference>
<reference evidence="1" key="2">
    <citation type="submission" date="2022-08" db="UniProtKB">
        <authorList>
            <consortium name="EnsemblMetazoa"/>
        </authorList>
    </citation>
    <scope>IDENTIFICATION</scope>
    <source>
        <strain evidence="1">STECLA/ALBI9_A</strain>
    </source>
</reference>
<dbReference type="EnsemblMetazoa" id="AALB003373-RA">
    <property type="protein sequence ID" value="AALB003373-PA"/>
    <property type="gene ID" value="AALB003373"/>
</dbReference>
<accession>A0A182FA45</accession>
<dbReference type="STRING" id="7167.A0A182FA45"/>
<dbReference type="SUPFAM" id="SSF49777">
    <property type="entry name" value="PEBP-like"/>
    <property type="match status" value="1"/>
</dbReference>
<dbReference type="VEuPathDB" id="VectorBase:AALB003373"/>
<dbReference type="CDD" id="cd00866">
    <property type="entry name" value="PEBP_euk"/>
    <property type="match status" value="1"/>
</dbReference>